<dbReference type="CDD" id="cd04301">
    <property type="entry name" value="NAT_SF"/>
    <property type="match status" value="1"/>
</dbReference>
<dbReference type="Pfam" id="PF00583">
    <property type="entry name" value="Acetyltransf_1"/>
    <property type="match status" value="1"/>
</dbReference>
<proteinExistence type="predicted"/>
<dbReference type="EMBL" id="CP074352">
    <property type="protein sequence ID" value="UYU30221.1"/>
    <property type="molecule type" value="Genomic_DNA"/>
</dbReference>
<dbReference type="RefSeq" id="WP_264384051.1">
    <property type="nucleotide sequence ID" value="NZ_CP074352.1"/>
</dbReference>
<dbReference type="Proteomes" id="UP001156318">
    <property type="component" value="Chromosome"/>
</dbReference>
<keyword evidence="5" id="KW-1185">Reference proteome</keyword>
<dbReference type="PANTHER" id="PTHR43877">
    <property type="entry name" value="AMINOALKYLPHOSPHONATE N-ACETYLTRANSFERASE-RELATED-RELATED"/>
    <property type="match status" value="1"/>
</dbReference>
<evidence type="ECO:0000256" key="1">
    <source>
        <dbReference type="ARBA" id="ARBA00022679"/>
    </source>
</evidence>
<accession>A0ABY6J8P9</accession>
<sequence length="162" mass="17882">MSQERVYCVAPVDPTEPDALALQAALSETLEGLTGSSGRASFSYDDVRVKGAGFFIARDEAGKPVGCVGCRPLQEGIGELKRLFALPGNPGAGVTLLRWVEQWAAQQGYRELWLETRTSNQKAVEFYLRAGYDIIENYGRYFGQEDAVCFAVRLEDKHAERA</sequence>
<protein>
    <submittedName>
        <fullName evidence="4">GNAT family N-acetyltransferase</fullName>
    </submittedName>
</protein>
<feature type="domain" description="N-acetyltransferase" evidence="3">
    <location>
        <begin position="9"/>
        <end position="155"/>
    </location>
</feature>
<dbReference type="InterPro" id="IPR000182">
    <property type="entry name" value="GNAT_dom"/>
</dbReference>
<reference evidence="4 5" key="1">
    <citation type="submission" date="2021-05" db="EMBL/GenBank/DDBJ databases">
        <title>Isolation, identification, and the growth promoting effects of Pantoea dispersa strain YSD J2 from the aboveground leaves of Cyperus esculentus L.Var. Sativus.</title>
        <authorList>
            <person name="Wang S."/>
            <person name="Tang X.M."/>
            <person name="Huang Y.N."/>
        </authorList>
    </citation>
    <scope>NUCLEOTIDE SEQUENCE [LARGE SCALE GENOMIC DNA]</scope>
    <source>
        <strain evidence="5">YSD YN2</strain>
    </source>
</reference>
<keyword evidence="1" id="KW-0808">Transferase</keyword>
<evidence type="ECO:0000313" key="5">
    <source>
        <dbReference type="Proteomes" id="UP001156318"/>
    </source>
</evidence>
<dbReference type="PROSITE" id="PS51186">
    <property type="entry name" value="GNAT"/>
    <property type="match status" value="1"/>
</dbReference>
<evidence type="ECO:0000256" key="2">
    <source>
        <dbReference type="ARBA" id="ARBA00023315"/>
    </source>
</evidence>
<dbReference type="InterPro" id="IPR016181">
    <property type="entry name" value="Acyl_CoA_acyltransferase"/>
</dbReference>
<evidence type="ECO:0000313" key="4">
    <source>
        <dbReference type="EMBL" id="UYU30221.1"/>
    </source>
</evidence>
<gene>
    <name evidence="4" type="ORF">KFZ77_09920</name>
</gene>
<dbReference type="InterPro" id="IPR050832">
    <property type="entry name" value="Bact_Acetyltransf"/>
</dbReference>
<dbReference type="PANTHER" id="PTHR43877:SF2">
    <property type="entry name" value="AMINOALKYLPHOSPHONATE N-ACETYLTRANSFERASE-RELATED"/>
    <property type="match status" value="1"/>
</dbReference>
<dbReference type="Gene3D" id="3.40.630.30">
    <property type="match status" value="1"/>
</dbReference>
<organism evidence="4 5">
    <name type="scientific">Siccibacter colletis</name>
    <dbReference type="NCBI Taxonomy" id="1505757"/>
    <lineage>
        <taxon>Bacteria</taxon>
        <taxon>Pseudomonadati</taxon>
        <taxon>Pseudomonadota</taxon>
        <taxon>Gammaproteobacteria</taxon>
        <taxon>Enterobacterales</taxon>
        <taxon>Enterobacteriaceae</taxon>
        <taxon>Siccibacter</taxon>
    </lineage>
</organism>
<keyword evidence="2" id="KW-0012">Acyltransferase</keyword>
<evidence type="ECO:0000259" key="3">
    <source>
        <dbReference type="PROSITE" id="PS51186"/>
    </source>
</evidence>
<dbReference type="SUPFAM" id="SSF55729">
    <property type="entry name" value="Acyl-CoA N-acyltransferases (Nat)"/>
    <property type="match status" value="1"/>
</dbReference>
<name>A0ABY6J8P9_9ENTR</name>